<reference evidence="2" key="1">
    <citation type="submission" date="2023-02" db="EMBL/GenBank/DDBJ databases">
        <title>Genome of toxic invasive species Heracleum sosnowskyi carries increased number of genes despite the absence of recent whole-genome duplications.</title>
        <authorList>
            <person name="Schelkunov M."/>
            <person name="Shtratnikova V."/>
            <person name="Makarenko M."/>
            <person name="Klepikova A."/>
            <person name="Omelchenko D."/>
            <person name="Novikova G."/>
            <person name="Obukhova E."/>
            <person name="Bogdanov V."/>
            <person name="Penin A."/>
            <person name="Logacheva M."/>
        </authorList>
    </citation>
    <scope>NUCLEOTIDE SEQUENCE</scope>
    <source>
        <strain evidence="2">Hsosn_3</strain>
        <tissue evidence="2">Leaf</tissue>
    </source>
</reference>
<dbReference type="Pfam" id="PF00198">
    <property type="entry name" value="2-oxoacid_dh"/>
    <property type="match status" value="1"/>
</dbReference>
<sequence length="101" mass="11534">MKVHINNVDIMRSFAESVLQWQRSNEQWVRNIPIHSEAEAKLRHLLVDLGNVDEILGIQKERLDMAEMVLPGSHNIGIAMVTPSGLVVPNIKKVRRLVLYL</sequence>
<dbReference type="SUPFAM" id="SSF52777">
    <property type="entry name" value="CoA-dependent acyltransferases"/>
    <property type="match status" value="1"/>
</dbReference>
<dbReference type="EMBL" id="JAUIZM010000004">
    <property type="protein sequence ID" value="KAK1387341.1"/>
    <property type="molecule type" value="Genomic_DNA"/>
</dbReference>
<dbReference type="AlphaFoldDB" id="A0AAD8IM37"/>
<evidence type="ECO:0000259" key="1">
    <source>
        <dbReference type="Pfam" id="PF00198"/>
    </source>
</evidence>
<feature type="domain" description="2-oxoacid dehydrogenase acyltransferase catalytic" evidence="1">
    <location>
        <begin position="65"/>
        <end position="97"/>
    </location>
</feature>
<dbReference type="GO" id="GO:0016746">
    <property type="term" value="F:acyltransferase activity"/>
    <property type="evidence" value="ECO:0007669"/>
    <property type="project" value="InterPro"/>
</dbReference>
<dbReference type="Gene3D" id="3.30.559.10">
    <property type="entry name" value="Chloramphenicol acetyltransferase-like domain"/>
    <property type="match status" value="1"/>
</dbReference>
<comment type="caution">
    <text evidence="2">The sequence shown here is derived from an EMBL/GenBank/DDBJ whole genome shotgun (WGS) entry which is preliminary data.</text>
</comment>
<keyword evidence="3" id="KW-1185">Reference proteome</keyword>
<dbReference type="InterPro" id="IPR023213">
    <property type="entry name" value="CAT-like_dom_sf"/>
</dbReference>
<organism evidence="2 3">
    <name type="scientific">Heracleum sosnowskyi</name>
    <dbReference type="NCBI Taxonomy" id="360622"/>
    <lineage>
        <taxon>Eukaryota</taxon>
        <taxon>Viridiplantae</taxon>
        <taxon>Streptophyta</taxon>
        <taxon>Embryophyta</taxon>
        <taxon>Tracheophyta</taxon>
        <taxon>Spermatophyta</taxon>
        <taxon>Magnoliopsida</taxon>
        <taxon>eudicotyledons</taxon>
        <taxon>Gunneridae</taxon>
        <taxon>Pentapetalae</taxon>
        <taxon>asterids</taxon>
        <taxon>campanulids</taxon>
        <taxon>Apiales</taxon>
        <taxon>Apiaceae</taxon>
        <taxon>Apioideae</taxon>
        <taxon>apioid superclade</taxon>
        <taxon>Tordylieae</taxon>
        <taxon>Tordyliinae</taxon>
        <taxon>Heracleum</taxon>
    </lineage>
</organism>
<proteinExistence type="predicted"/>
<evidence type="ECO:0000313" key="2">
    <source>
        <dbReference type="EMBL" id="KAK1387341.1"/>
    </source>
</evidence>
<dbReference type="InterPro" id="IPR001078">
    <property type="entry name" value="2-oxoacid_DH_actylTfrase"/>
</dbReference>
<evidence type="ECO:0000313" key="3">
    <source>
        <dbReference type="Proteomes" id="UP001237642"/>
    </source>
</evidence>
<name>A0AAD8IM37_9APIA</name>
<dbReference type="Proteomes" id="UP001237642">
    <property type="component" value="Unassembled WGS sequence"/>
</dbReference>
<protein>
    <recommendedName>
        <fullName evidence="1">2-oxoacid dehydrogenase acyltransferase catalytic domain-containing protein</fullName>
    </recommendedName>
</protein>
<accession>A0AAD8IM37</accession>
<gene>
    <name evidence="2" type="ORF">POM88_015519</name>
</gene>
<reference evidence="2" key="2">
    <citation type="submission" date="2023-05" db="EMBL/GenBank/DDBJ databases">
        <authorList>
            <person name="Schelkunov M.I."/>
        </authorList>
    </citation>
    <scope>NUCLEOTIDE SEQUENCE</scope>
    <source>
        <strain evidence="2">Hsosn_3</strain>
        <tissue evidence="2">Leaf</tissue>
    </source>
</reference>